<feature type="domain" description="YVC1 N-terminal linker helical" evidence="4">
    <location>
        <begin position="61"/>
        <end position="245"/>
    </location>
</feature>
<gene>
    <name evidence="6" type="ORF">jhhlp_002232</name>
</gene>
<feature type="transmembrane region" description="Helical" evidence="3">
    <location>
        <begin position="401"/>
        <end position="422"/>
    </location>
</feature>
<evidence type="ECO:0000259" key="5">
    <source>
        <dbReference type="Pfam" id="PF23317"/>
    </source>
</evidence>
<reference evidence="6 7" key="1">
    <citation type="journal article" date="2017" name="G3 (Bethesda)">
        <title>First Draft Genome Sequence of the Pathogenic Fungus Lomentospora prolificans (Formerly Scedosporium prolificans).</title>
        <authorList>
            <person name="Luo R."/>
            <person name="Zimin A."/>
            <person name="Workman R."/>
            <person name="Fan Y."/>
            <person name="Pertea G."/>
            <person name="Grossman N."/>
            <person name="Wear M.P."/>
            <person name="Jia B."/>
            <person name="Miller H."/>
            <person name="Casadevall A."/>
            <person name="Timp W."/>
            <person name="Zhang S.X."/>
            <person name="Salzberg S.L."/>
        </authorList>
    </citation>
    <scope>NUCLEOTIDE SEQUENCE [LARGE SCALE GENOMIC DNA]</scope>
    <source>
        <strain evidence="6 7">JHH-5317</strain>
    </source>
</reference>
<dbReference type="AlphaFoldDB" id="A0A2N3NDI3"/>
<dbReference type="Pfam" id="PF23317">
    <property type="entry name" value="YVC1_C"/>
    <property type="match status" value="1"/>
</dbReference>
<dbReference type="OrthoDB" id="2373987at2759"/>
<comment type="caution">
    <text evidence="6">The sequence shown here is derived from an EMBL/GenBank/DDBJ whole genome shotgun (WGS) entry which is preliminary data.</text>
</comment>
<dbReference type="EMBL" id="NLAX01000008">
    <property type="protein sequence ID" value="PKS10481.1"/>
    <property type="molecule type" value="Genomic_DNA"/>
</dbReference>
<evidence type="ECO:0000259" key="4">
    <source>
        <dbReference type="Pfam" id="PF23190"/>
    </source>
</evidence>
<organism evidence="6 7">
    <name type="scientific">Lomentospora prolificans</name>
    <dbReference type="NCBI Taxonomy" id="41688"/>
    <lineage>
        <taxon>Eukaryota</taxon>
        <taxon>Fungi</taxon>
        <taxon>Dikarya</taxon>
        <taxon>Ascomycota</taxon>
        <taxon>Pezizomycotina</taxon>
        <taxon>Sordariomycetes</taxon>
        <taxon>Hypocreomycetidae</taxon>
        <taxon>Microascales</taxon>
        <taxon>Microascaceae</taxon>
        <taxon>Lomentospora</taxon>
    </lineage>
</organism>
<dbReference type="InterPro" id="IPR056336">
    <property type="entry name" value="YVC1_C"/>
</dbReference>
<dbReference type="STRING" id="41688.A0A2N3NDI3"/>
<feature type="transmembrane region" description="Helical" evidence="3">
    <location>
        <begin position="331"/>
        <end position="349"/>
    </location>
</feature>
<keyword evidence="3" id="KW-0472">Membrane</keyword>
<feature type="transmembrane region" description="Helical" evidence="3">
    <location>
        <begin position="516"/>
        <end position="534"/>
    </location>
</feature>
<evidence type="ECO:0000256" key="1">
    <source>
        <dbReference type="SAM" id="Coils"/>
    </source>
</evidence>
<dbReference type="InParanoid" id="A0A2N3NDI3"/>
<evidence type="ECO:0008006" key="8">
    <source>
        <dbReference type="Google" id="ProtNLM"/>
    </source>
</evidence>
<keyword evidence="3" id="KW-0812">Transmembrane</keyword>
<protein>
    <recommendedName>
        <fullName evidence="8">Ion transport domain-containing protein</fullName>
    </recommendedName>
</protein>
<feature type="transmembrane region" description="Helical" evidence="3">
    <location>
        <begin position="546"/>
        <end position="565"/>
    </location>
</feature>
<evidence type="ECO:0000313" key="6">
    <source>
        <dbReference type="EMBL" id="PKS10481.1"/>
    </source>
</evidence>
<name>A0A2N3NDI3_9PEZI</name>
<keyword evidence="7" id="KW-1185">Reference proteome</keyword>
<dbReference type="PANTHER" id="PTHR35859:SF1">
    <property type="entry name" value="NONSELECTIVE CATION CHANNEL PROTEIN"/>
    <property type="match status" value="1"/>
</dbReference>
<keyword evidence="1" id="KW-0175">Coiled coil</keyword>
<feature type="transmembrane region" description="Helical" evidence="3">
    <location>
        <begin position="302"/>
        <end position="324"/>
    </location>
</feature>
<feature type="region of interest" description="Disordered" evidence="2">
    <location>
        <begin position="651"/>
        <end position="671"/>
    </location>
</feature>
<feature type="transmembrane region" description="Helical" evidence="3">
    <location>
        <begin position="459"/>
        <end position="484"/>
    </location>
</feature>
<accession>A0A2N3NDI3</accession>
<dbReference type="InterPro" id="IPR056337">
    <property type="entry name" value="LHD_YVC1"/>
</dbReference>
<evidence type="ECO:0000256" key="3">
    <source>
        <dbReference type="SAM" id="Phobius"/>
    </source>
</evidence>
<dbReference type="Pfam" id="PF23190">
    <property type="entry name" value="LHD_TRPY1"/>
    <property type="match status" value="1"/>
</dbReference>
<evidence type="ECO:0000256" key="2">
    <source>
        <dbReference type="SAM" id="MobiDB-lite"/>
    </source>
</evidence>
<dbReference type="VEuPathDB" id="FungiDB:jhhlp_002232"/>
<keyword evidence="3" id="KW-1133">Transmembrane helix</keyword>
<evidence type="ECO:0000313" key="7">
    <source>
        <dbReference type="Proteomes" id="UP000233524"/>
    </source>
</evidence>
<dbReference type="PANTHER" id="PTHR35859">
    <property type="entry name" value="NONSELECTIVE CATION CHANNEL PROTEIN"/>
    <property type="match status" value="1"/>
</dbReference>
<feature type="transmembrane region" description="Helical" evidence="3">
    <location>
        <begin position="272"/>
        <end position="290"/>
    </location>
</feature>
<sequence>MSQSGSRRRQRTQLRIAGNGVGERQPLIARAQDDQEQNRARLPLFSCISDPHSHLPIYTNIHRIRRDIISVIEDYLSQAQLSDVRINITVVRPIVDKLYELNDISIVYCLLVNRAQFLHEQSHLSNRHNVNFSRATLCELVATRILRRFSEDKHGDEGLLLLSHILIAGFEPFQNAPESIKQEFEKKTSWLYHRPLPALEVAILTESKYFLSSTPCQKVTNAIYQGKVVYTPSGLLDLIPDHYKQKPISIYDPREAPLLNQYRLIVPRTRNILEVIQYITLTALYVAFMAEINTPKLTTPEVFFSVYAFGWCLEQFATILGHGWHVYTQNLWSFLDVGFMAIYISYLMLRTYGWYMHDPEPGQQALNVMALAAPVVVPRLAFNLLSDSMVFLSLRAMMGDFAILTALSAWCFVGFLISLQWLHPDPGTHDPLTTGKWMLWIWFGLDGTGIQRSTEFHWLLGPCLMIAFSFLGNTLFLTILVSILSNTFAAIARDAAAEIQYRKAVVTLEGVKSDAIFAYQPPFNILAVFFFVPLKFVVSPRWFHKIHVATVKLVNLPILLAIALMERRVLWAPTFGSSASQVSSSRLKPSSRWFWQRWNIAYRQDIRAVFDMPPPETFEEAIAADDELTHHLIQRQYTQHDHPLDRKLKRRDSTYPGLAPQMRGSVEDSEEAIDISDMDSRLDALEASVARVEELLKKLCSQENGNRRTASDSTDGNETL</sequence>
<dbReference type="InterPro" id="IPR052971">
    <property type="entry name" value="TRP_calcium_channel"/>
</dbReference>
<feature type="coiled-coil region" evidence="1">
    <location>
        <begin position="675"/>
        <end position="702"/>
    </location>
</feature>
<dbReference type="Proteomes" id="UP000233524">
    <property type="component" value="Unassembled WGS sequence"/>
</dbReference>
<proteinExistence type="predicted"/>
<feature type="domain" description="Calcium channel YVC1-like C-terminal transmembrane" evidence="5">
    <location>
        <begin position="279"/>
        <end position="575"/>
    </location>
</feature>